<dbReference type="EMBL" id="VIFM01000054">
    <property type="protein sequence ID" value="TQF14960.1"/>
    <property type="molecule type" value="Genomic_DNA"/>
</dbReference>
<dbReference type="PANTHER" id="PTHR38478:SF1">
    <property type="entry name" value="ZINC DEPENDENT METALLOPROTEASE DOMAIN LIPOPROTEIN"/>
    <property type="match status" value="1"/>
</dbReference>
<organism evidence="2 3">
    <name type="scientific">Myxococcus llanfairpwllgwyngyllgogerychwyrndrobwllllantysiliogogogochensis</name>
    <dbReference type="NCBI Taxonomy" id="2590453"/>
    <lineage>
        <taxon>Bacteria</taxon>
        <taxon>Pseudomonadati</taxon>
        <taxon>Myxococcota</taxon>
        <taxon>Myxococcia</taxon>
        <taxon>Myxococcales</taxon>
        <taxon>Cystobacterineae</taxon>
        <taxon>Myxococcaceae</taxon>
        <taxon>Myxococcus</taxon>
    </lineage>
</organism>
<dbReference type="Gene3D" id="3.40.390.10">
    <property type="entry name" value="Collagenase (Catalytic Domain)"/>
    <property type="match status" value="1"/>
</dbReference>
<dbReference type="AlphaFoldDB" id="A0A540X179"/>
<dbReference type="PANTHER" id="PTHR38478">
    <property type="entry name" value="PEPTIDASE M1A AND M12B"/>
    <property type="match status" value="1"/>
</dbReference>
<accession>A0A540X179</accession>
<evidence type="ECO:0000259" key="1">
    <source>
        <dbReference type="Pfam" id="PF16313"/>
    </source>
</evidence>
<dbReference type="InterPro" id="IPR032534">
    <property type="entry name" value="EcxA_zinc-bd"/>
</dbReference>
<dbReference type="SUPFAM" id="SSF55486">
    <property type="entry name" value="Metalloproteases ('zincins'), catalytic domain"/>
    <property type="match status" value="1"/>
</dbReference>
<evidence type="ECO:0000313" key="2">
    <source>
        <dbReference type="EMBL" id="TQF14960.1"/>
    </source>
</evidence>
<keyword evidence="3" id="KW-1185">Reference proteome</keyword>
<sequence length="772" mass="86204">MEIPPSGCVEHGMPQWSNHRRRAWWSALSLAMFLSTGCGDPPPASVPEDAPEVDLGVELEGAFISIPREMSAEQRATISQRLDGVVDNAGASFYLAIRRGELKQKWFLTAFTKQWHPGGVGEFAGEVLGSQVVSFEEQNGKLFVFDVDRRKVMSDVFDPQVLVDAYPIVTDHRAFNRLPGASQYVLIDPSEGLNRYGVVGDRLGVNTIHFQVELSFAQRFRRLADGVAFEQVFTGYSDLPYEWASYYNEDNAFRAAGTLSISLRRYAEGPGYTPTPLPPREHYFRSARSIVPNTTVEEIRQVAVKWNVYPGMTPIRWHIMDTVLAAQQDPRLQGYDVVGAMKRGIEGWNAVFGFKVFEAVVGGGMRDFADDDRNVVIVDTDELMPLAFANWRSNPDTGEIRGASVYYSLSWMLNGLFYYDEDTALVPPVPDTRPEDSLRLTWGGLSGGDSCGMRAPDPREARARVQAEAHGRLAGLTKKQKVERYITGIILHEVGHTLGLRHNFSGSRVNDGSPTSLASSSVMDYLDPVDMALMGAPGSYDTSAVRYLYGLSSTLPTEPFCSDDDRRTDPYCMTYDRFADSLAQWHGPVFQRHEDYLLNSPLSWERLQGYFNRSSSPYLGFVRVADPPTQVLAYDLLMAKLRPPLVIPPGARPDYPARADELTRRIFQRLYLDPATDRGYFTSNPALTPALLTPMLADIEAIILNTDGVRGYAARRTLVDVLKAQQSLPAYLLLRELRDTLTIGLPSLPEADRVQTEDLVNRISAAVSPYYR</sequence>
<dbReference type="Pfam" id="PF16313">
    <property type="entry name" value="DUF4953"/>
    <property type="match status" value="1"/>
</dbReference>
<dbReference type="Proteomes" id="UP000315369">
    <property type="component" value="Unassembled WGS sequence"/>
</dbReference>
<protein>
    <recommendedName>
        <fullName evidence="1">EcxA zinc-binding domain-containing protein</fullName>
    </recommendedName>
</protein>
<evidence type="ECO:0000313" key="3">
    <source>
        <dbReference type="Proteomes" id="UP000315369"/>
    </source>
</evidence>
<dbReference type="GO" id="GO:0008237">
    <property type="term" value="F:metallopeptidase activity"/>
    <property type="evidence" value="ECO:0007669"/>
    <property type="project" value="InterPro"/>
</dbReference>
<gene>
    <name evidence="2" type="ORF">FJV41_15860</name>
</gene>
<dbReference type="InterPro" id="IPR024079">
    <property type="entry name" value="MetalloPept_cat_dom_sf"/>
</dbReference>
<reference evidence="2 3" key="1">
    <citation type="submission" date="2019-06" db="EMBL/GenBank/DDBJ databases">
        <authorList>
            <person name="Livingstone P."/>
            <person name="Whitworth D."/>
        </authorList>
    </citation>
    <scope>NUCLEOTIDE SEQUENCE [LARGE SCALE GENOMIC DNA]</scope>
    <source>
        <strain evidence="2 3">AM401</strain>
    </source>
</reference>
<name>A0A540X179_9BACT</name>
<feature type="domain" description="EcxA zinc-binding" evidence="1">
    <location>
        <begin position="479"/>
        <end position="550"/>
    </location>
</feature>
<proteinExistence type="predicted"/>
<comment type="caution">
    <text evidence="2">The sequence shown here is derived from an EMBL/GenBank/DDBJ whole genome shotgun (WGS) entry which is preliminary data.</text>
</comment>
<dbReference type="OrthoDB" id="9776599at2"/>